<dbReference type="EMBL" id="WRPM01000038">
    <property type="protein sequence ID" value="MVT25891.1"/>
    <property type="molecule type" value="Genomic_DNA"/>
</dbReference>
<accession>A0A7K1UIM2</accession>
<keyword evidence="1" id="KW-0472">Membrane</keyword>
<name>A0A7K1UIM2_9MICC</name>
<feature type="transmembrane region" description="Helical" evidence="1">
    <location>
        <begin position="13"/>
        <end position="32"/>
    </location>
</feature>
<keyword evidence="1" id="KW-0812">Transmembrane</keyword>
<evidence type="ECO:0000313" key="2">
    <source>
        <dbReference type="EMBL" id="MVT25891.1"/>
    </source>
</evidence>
<proteinExistence type="predicted"/>
<evidence type="ECO:0000313" key="3">
    <source>
        <dbReference type="Proteomes" id="UP000460157"/>
    </source>
</evidence>
<sequence>MSQLWVLAFLADYYIQLAFIVVCVILALLALLRCLPKSSDMFFVQGKRTKGFWLGMTGAALALSVLGLFSHLSPPGAFSLLFPVIGACMASVYLADVDPAVSSQ</sequence>
<feature type="transmembrane region" description="Helical" evidence="1">
    <location>
        <begin position="76"/>
        <end position="95"/>
    </location>
</feature>
<dbReference type="InterPro" id="IPR019662">
    <property type="entry name" value="DUF2516"/>
</dbReference>
<dbReference type="AlphaFoldDB" id="A0A7K1UIM2"/>
<dbReference type="RefSeq" id="WP_157322281.1">
    <property type="nucleotide sequence ID" value="NZ_BMFX01000001.1"/>
</dbReference>
<organism evidence="2 3">
    <name type="scientific">Nesterenkonia alkaliphila</name>
    <dbReference type="NCBI Taxonomy" id="1463631"/>
    <lineage>
        <taxon>Bacteria</taxon>
        <taxon>Bacillati</taxon>
        <taxon>Actinomycetota</taxon>
        <taxon>Actinomycetes</taxon>
        <taxon>Micrococcales</taxon>
        <taxon>Micrococcaceae</taxon>
        <taxon>Nesterenkonia</taxon>
    </lineage>
</organism>
<evidence type="ECO:0000256" key="1">
    <source>
        <dbReference type="SAM" id="Phobius"/>
    </source>
</evidence>
<protein>
    <submittedName>
        <fullName evidence="2">DUF2516 family protein</fullName>
    </submittedName>
</protein>
<dbReference type="Pfam" id="PF10724">
    <property type="entry name" value="DUF2516"/>
    <property type="match status" value="1"/>
</dbReference>
<gene>
    <name evidence="2" type="ORF">GNZ21_05880</name>
</gene>
<reference evidence="2 3" key="1">
    <citation type="submission" date="2019-12" db="EMBL/GenBank/DDBJ databases">
        <title>Nesterenkonia muleiensis sp. nov., a novel actinobacterium isolated from sap of Populus euphratica.</title>
        <authorList>
            <person name="Wang R."/>
        </authorList>
    </citation>
    <scope>NUCLEOTIDE SEQUENCE [LARGE SCALE GENOMIC DNA]</scope>
    <source>
        <strain evidence="2 3">F10</strain>
    </source>
</reference>
<keyword evidence="1" id="KW-1133">Transmembrane helix</keyword>
<feature type="transmembrane region" description="Helical" evidence="1">
    <location>
        <begin position="52"/>
        <end position="70"/>
    </location>
</feature>
<dbReference type="OrthoDB" id="4774469at2"/>
<comment type="caution">
    <text evidence="2">The sequence shown here is derived from an EMBL/GenBank/DDBJ whole genome shotgun (WGS) entry which is preliminary data.</text>
</comment>
<dbReference type="Proteomes" id="UP000460157">
    <property type="component" value="Unassembled WGS sequence"/>
</dbReference>
<keyword evidence="3" id="KW-1185">Reference proteome</keyword>